<evidence type="ECO:0008006" key="3">
    <source>
        <dbReference type="Google" id="ProtNLM"/>
    </source>
</evidence>
<sequence>MRATPFLINGNSETRPLLRLAFNEGFSEQWLQKQLFRNPQSLPFGEINPGYREVVPLCMEMNTAAGPIDIVYVTPQGKLVIVETKLWRNPEARRKVIGQILDYAKELQNWSYSDLQREVSRRTGEKGNVPYEVVRNQYPITEEAEFVDGVSNSLAQGDFMLVIAGDGIRSDTQAMIQYLDNTANMKFTLAVIETAVYQTEDKDLTFIQPRTLFQTKEIQRTVYITDFGESPSPEGDRSSSQPSPLMTQYHQFWKEFINDLRLDDPDQPMANPLAKGNVFFTMPPSSTTAWITLYFYKAKSEIGCFLRLASSEEGLSLYQELKDDAEAINSELPLTVEWDDKNCRVITHRRIEGDWPPVSDASVKAFFSETLNAFVNTFRPRLESLSTFDS</sequence>
<proteinExistence type="predicted"/>
<dbReference type="OrthoDB" id="506280at2"/>
<name>A0A1I0E332_9GAMM</name>
<organism evidence="1 2">
    <name type="scientific">Marinobacter segnicrescens</name>
    <dbReference type="NCBI Taxonomy" id="430453"/>
    <lineage>
        <taxon>Bacteria</taxon>
        <taxon>Pseudomonadati</taxon>
        <taxon>Pseudomonadota</taxon>
        <taxon>Gammaproteobacteria</taxon>
        <taxon>Pseudomonadales</taxon>
        <taxon>Marinobacteraceae</taxon>
        <taxon>Marinobacter</taxon>
    </lineage>
</organism>
<dbReference type="EMBL" id="FOHZ01000008">
    <property type="protein sequence ID" value="SET38596.1"/>
    <property type="molecule type" value="Genomic_DNA"/>
</dbReference>
<evidence type="ECO:0000313" key="2">
    <source>
        <dbReference type="Proteomes" id="UP000198762"/>
    </source>
</evidence>
<dbReference type="InterPro" id="IPR011856">
    <property type="entry name" value="tRNA_endonuc-like_dom_sf"/>
</dbReference>
<dbReference type="RefSeq" id="WP_091851433.1">
    <property type="nucleotide sequence ID" value="NZ_FOHZ01000008.1"/>
</dbReference>
<keyword evidence="2" id="KW-1185">Reference proteome</keyword>
<evidence type="ECO:0000313" key="1">
    <source>
        <dbReference type="EMBL" id="SET38596.1"/>
    </source>
</evidence>
<dbReference type="Gene3D" id="3.40.1350.10">
    <property type="match status" value="1"/>
</dbReference>
<dbReference type="Proteomes" id="UP000198762">
    <property type="component" value="Unassembled WGS sequence"/>
</dbReference>
<dbReference type="GO" id="GO:0003676">
    <property type="term" value="F:nucleic acid binding"/>
    <property type="evidence" value="ECO:0007669"/>
    <property type="project" value="InterPro"/>
</dbReference>
<dbReference type="STRING" id="430453.SAMN04487962_108154"/>
<dbReference type="AlphaFoldDB" id="A0A1I0E332"/>
<gene>
    <name evidence="1" type="ORF">SAMN04487962_108154</name>
</gene>
<accession>A0A1I0E332</accession>
<reference evidence="2" key="1">
    <citation type="submission" date="2016-10" db="EMBL/GenBank/DDBJ databases">
        <authorList>
            <person name="Varghese N."/>
            <person name="Submissions S."/>
        </authorList>
    </citation>
    <scope>NUCLEOTIDE SEQUENCE [LARGE SCALE GENOMIC DNA]</scope>
    <source>
        <strain evidence="2">CGMCC 1.6489</strain>
    </source>
</reference>
<protein>
    <recommendedName>
        <fullName evidence="3">DUF4268 domain-containing protein</fullName>
    </recommendedName>
</protein>